<dbReference type="AlphaFoldDB" id="A0A1G7DII8"/>
<feature type="non-terminal residue" evidence="1">
    <location>
        <position position="45"/>
    </location>
</feature>
<reference evidence="2" key="1">
    <citation type="submission" date="2016-09" db="EMBL/GenBank/DDBJ databases">
        <authorList>
            <person name="Varghese N."/>
            <person name="Submissions S."/>
        </authorList>
    </citation>
    <scope>NUCLEOTIDE SEQUENCE [LARGE SCALE GENOMIC DNA]</scope>
    <source>
        <strain evidence="2">TNe-862</strain>
    </source>
</reference>
<protein>
    <submittedName>
        <fullName evidence="1">Uncharacterized protein</fullName>
    </submittedName>
</protein>
<name>A0A1G7DII8_9BURK</name>
<sequence length="45" mass="4902">MSPPVCPLDNEAYRKRHLKAAWTGLVPVSKVMPVTSSGGDYFGHT</sequence>
<organism evidence="1 2">
    <name type="scientific">Paraburkholderia lycopersici</name>
    <dbReference type="NCBI Taxonomy" id="416944"/>
    <lineage>
        <taxon>Bacteria</taxon>
        <taxon>Pseudomonadati</taxon>
        <taxon>Pseudomonadota</taxon>
        <taxon>Betaproteobacteria</taxon>
        <taxon>Burkholderiales</taxon>
        <taxon>Burkholderiaceae</taxon>
        <taxon>Paraburkholderia</taxon>
    </lineage>
</organism>
<evidence type="ECO:0000313" key="1">
    <source>
        <dbReference type="EMBL" id="SDE51364.1"/>
    </source>
</evidence>
<keyword evidence="2" id="KW-1185">Reference proteome</keyword>
<dbReference type="Proteomes" id="UP000198908">
    <property type="component" value="Unassembled WGS sequence"/>
</dbReference>
<proteinExistence type="predicted"/>
<evidence type="ECO:0000313" key="2">
    <source>
        <dbReference type="Proteomes" id="UP000198908"/>
    </source>
</evidence>
<dbReference type="STRING" id="416944.SAMN05421548_1633"/>
<gene>
    <name evidence="1" type="ORF">SAMN05421548_1633</name>
</gene>
<dbReference type="EMBL" id="FMYQ01000063">
    <property type="protein sequence ID" value="SDE51364.1"/>
    <property type="molecule type" value="Genomic_DNA"/>
</dbReference>
<accession>A0A1G7DII8</accession>